<sequence>MKTKSFIKSNFLRNKFFNQQDELTNIARKNVLYSVIFRGLGMFFNLLLVPLTLDYFTPLNYGIWLTLSSFLYWLILFDFGISGAFRNKYAEALATKNWDAAKIYVSTSYFTISCIAVLLAGVCYLALHTVNWISLFNYPAALYNELLTLFSILSLLFCLRLIFGLINTVYSANNKFSLSSLLEFSTTLLVLLTIVVLKQFSYNSLFLAGLLYGLILVIVPLVANVWSFTGAYRAYYPRWRFVDVQSSGNLLKLSSHFFFLQLSLLLLYFGSNFIISALLGPEDVTVFNIPYKFLSIPITLSILIYNPYLSAATFAYNNGDTAWFKKTSKHLLFVWLGLSFLTVVFVIVSPLIFTIWISNKIIVPLSVTMLIGVFVIVHMWNNLFGYLLFGVGKIRVQLYSYLIGAFLIIPLSYMSTSTFKSGLEGIIIANIVCLLPCSVALPIQLNKIINNTAIGLFSK</sequence>
<evidence type="ECO:0000256" key="4">
    <source>
        <dbReference type="ARBA" id="ARBA00022989"/>
    </source>
</evidence>
<dbReference type="InterPro" id="IPR050833">
    <property type="entry name" value="Poly_Biosynth_Transport"/>
</dbReference>
<comment type="subcellular location">
    <subcellularLocation>
        <location evidence="1">Cell membrane</location>
        <topology evidence="1">Multi-pass membrane protein</topology>
    </subcellularLocation>
</comment>
<accession>A0A5C8IJH2</accession>
<feature type="transmembrane region" description="Helical" evidence="6">
    <location>
        <begin position="61"/>
        <end position="82"/>
    </location>
</feature>
<dbReference type="OrthoDB" id="512217at2"/>
<evidence type="ECO:0000256" key="2">
    <source>
        <dbReference type="ARBA" id="ARBA00022475"/>
    </source>
</evidence>
<dbReference type="RefSeq" id="WP_147924179.1">
    <property type="nucleotide sequence ID" value="NZ_VRTY01000164.1"/>
</dbReference>
<keyword evidence="4 6" id="KW-1133">Transmembrane helix</keyword>
<name>A0A5C8IJH2_9BACT</name>
<dbReference type="PANTHER" id="PTHR30250">
    <property type="entry name" value="PST FAMILY PREDICTED COLANIC ACID TRANSPORTER"/>
    <property type="match status" value="1"/>
</dbReference>
<evidence type="ECO:0000256" key="5">
    <source>
        <dbReference type="ARBA" id="ARBA00023136"/>
    </source>
</evidence>
<dbReference type="AlphaFoldDB" id="A0A5C8IJH2"/>
<feature type="transmembrane region" description="Helical" evidence="6">
    <location>
        <begin position="103"/>
        <end position="127"/>
    </location>
</feature>
<protein>
    <recommendedName>
        <fullName evidence="9">Oligosaccharide flippase family protein</fullName>
    </recommendedName>
</protein>
<feature type="transmembrane region" description="Helical" evidence="6">
    <location>
        <begin position="31"/>
        <end position="49"/>
    </location>
</feature>
<feature type="transmembrane region" description="Helical" evidence="6">
    <location>
        <begin position="369"/>
        <end position="389"/>
    </location>
</feature>
<dbReference type="EMBL" id="VRTY01000164">
    <property type="protein sequence ID" value="TXK21618.1"/>
    <property type="molecule type" value="Genomic_DNA"/>
</dbReference>
<evidence type="ECO:0000256" key="3">
    <source>
        <dbReference type="ARBA" id="ARBA00022692"/>
    </source>
</evidence>
<keyword evidence="8" id="KW-1185">Reference proteome</keyword>
<evidence type="ECO:0008006" key="9">
    <source>
        <dbReference type="Google" id="ProtNLM"/>
    </source>
</evidence>
<feature type="transmembrane region" description="Helical" evidence="6">
    <location>
        <begin position="147"/>
        <end position="166"/>
    </location>
</feature>
<feature type="transmembrane region" description="Helical" evidence="6">
    <location>
        <begin position="291"/>
        <end position="311"/>
    </location>
</feature>
<feature type="transmembrane region" description="Helical" evidence="6">
    <location>
        <begin position="332"/>
        <end position="357"/>
    </location>
</feature>
<keyword evidence="3 6" id="KW-0812">Transmembrane</keyword>
<feature type="transmembrane region" description="Helical" evidence="6">
    <location>
        <begin position="178"/>
        <end position="197"/>
    </location>
</feature>
<keyword evidence="2" id="KW-1003">Cell membrane</keyword>
<organism evidence="7 8">
    <name type="scientific">Pontibacter qinzhouensis</name>
    <dbReference type="NCBI Taxonomy" id="2603253"/>
    <lineage>
        <taxon>Bacteria</taxon>
        <taxon>Pseudomonadati</taxon>
        <taxon>Bacteroidota</taxon>
        <taxon>Cytophagia</taxon>
        <taxon>Cytophagales</taxon>
        <taxon>Hymenobacteraceae</taxon>
        <taxon>Pontibacter</taxon>
    </lineage>
</organism>
<dbReference type="PANTHER" id="PTHR30250:SF11">
    <property type="entry name" value="O-ANTIGEN TRANSPORTER-RELATED"/>
    <property type="match status" value="1"/>
</dbReference>
<reference evidence="7 8" key="1">
    <citation type="submission" date="2019-08" db="EMBL/GenBank/DDBJ databases">
        <authorList>
            <person name="Shi S."/>
        </authorList>
    </citation>
    <scope>NUCLEOTIDE SEQUENCE [LARGE SCALE GENOMIC DNA]</scope>
    <source>
        <strain evidence="7 8">GY10130</strain>
    </source>
</reference>
<evidence type="ECO:0000256" key="1">
    <source>
        <dbReference type="ARBA" id="ARBA00004651"/>
    </source>
</evidence>
<feature type="transmembrane region" description="Helical" evidence="6">
    <location>
        <begin position="257"/>
        <end position="279"/>
    </location>
</feature>
<feature type="transmembrane region" description="Helical" evidence="6">
    <location>
        <begin position="209"/>
        <end position="236"/>
    </location>
</feature>
<gene>
    <name evidence="7" type="ORF">FVR03_23300</name>
</gene>
<comment type="caution">
    <text evidence="7">The sequence shown here is derived from an EMBL/GenBank/DDBJ whole genome shotgun (WGS) entry which is preliminary data.</text>
</comment>
<feature type="transmembrane region" description="Helical" evidence="6">
    <location>
        <begin position="396"/>
        <end position="413"/>
    </location>
</feature>
<dbReference type="Proteomes" id="UP000321926">
    <property type="component" value="Unassembled WGS sequence"/>
</dbReference>
<keyword evidence="5 6" id="KW-0472">Membrane</keyword>
<evidence type="ECO:0000313" key="7">
    <source>
        <dbReference type="EMBL" id="TXK21618.1"/>
    </source>
</evidence>
<proteinExistence type="predicted"/>
<feature type="transmembrane region" description="Helical" evidence="6">
    <location>
        <begin position="425"/>
        <end position="443"/>
    </location>
</feature>
<evidence type="ECO:0000256" key="6">
    <source>
        <dbReference type="SAM" id="Phobius"/>
    </source>
</evidence>
<dbReference type="GO" id="GO:0005886">
    <property type="term" value="C:plasma membrane"/>
    <property type="evidence" value="ECO:0007669"/>
    <property type="project" value="UniProtKB-SubCell"/>
</dbReference>
<evidence type="ECO:0000313" key="8">
    <source>
        <dbReference type="Proteomes" id="UP000321926"/>
    </source>
</evidence>